<accession>A0A7J6B3K8</accession>
<keyword evidence="2" id="KW-1185">Reference proteome</keyword>
<protein>
    <submittedName>
        <fullName evidence="1">Uncharacterized protein</fullName>
    </submittedName>
</protein>
<comment type="caution">
    <text evidence="1">The sequence shown here is derived from an EMBL/GenBank/DDBJ whole genome shotgun (WGS) entry which is preliminary data.</text>
</comment>
<reference evidence="1 2" key="1">
    <citation type="submission" date="2020-02" db="EMBL/GenBank/DDBJ databases">
        <title>A chromosome-scale genome assembly of the black bullhead catfish (Ameiurus melas).</title>
        <authorList>
            <person name="Wen M."/>
            <person name="Zham M."/>
            <person name="Cabau C."/>
            <person name="Klopp C."/>
            <person name="Donnadieu C."/>
            <person name="Roques C."/>
            <person name="Bouchez O."/>
            <person name="Lampietro C."/>
            <person name="Jouanno E."/>
            <person name="Herpin A."/>
            <person name="Louis A."/>
            <person name="Berthelot C."/>
            <person name="Parey E."/>
            <person name="Roest-Crollius H."/>
            <person name="Braasch I."/>
            <person name="Postlethwait J."/>
            <person name="Robinson-Rechavi M."/>
            <person name="Echchiki A."/>
            <person name="Begum T."/>
            <person name="Montfort J."/>
            <person name="Schartl M."/>
            <person name="Bobe J."/>
            <person name="Guiguen Y."/>
        </authorList>
    </citation>
    <scope>NUCLEOTIDE SEQUENCE [LARGE SCALE GENOMIC DNA]</scope>
    <source>
        <strain evidence="1">M_S1</strain>
        <tissue evidence="1">Blood</tissue>
    </source>
</reference>
<evidence type="ECO:0000313" key="2">
    <source>
        <dbReference type="Proteomes" id="UP000593565"/>
    </source>
</evidence>
<dbReference type="EMBL" id="JAAGNN010000005">
    <property type="protein sequence ID" value="KAF4089047.1"/>
    <property type="molecule type" value="Genomic_DNA"/>
</dbReference>
<proteinExistence type="predicted"/>
<dbReference type="AlphaFoldDB" id="A0A7J6B3K8"/>
<sequence>SRCGDRDRRTRLRKGLLGAWNSGHTLGGVTTHHRAQSHTMDNLFKAKEPTAHVFGLGEETEVPGGRVKVGIEPPTMEVRGKCANF</sequence>
<dbReference type="Proteomes" id="UP000593565">
    <property type="component" value="Unassembled WGS sequence"/>
</dbReference>
<feature type="non-terminal residue" evidence="1">
    <location>
        <position position="85"/>
    </location>
</feature>
<name>A0A7J6B3K8_AMEME</name>
<gene>
    <name evidence="1" type="ORF">AMELA_G00062020</name>
</gene>
<evidence type="ECO:0000313" key="1">
    <source>
        <dbReference type="EMBL" id="KAF4089047.1"/>
    </source>
</evidence>
<organism evidence="1 2">
    <name type="scientific">Ameiurus melas</name>
    <name type="common">Black bullhead</name>
    <name type="synonym">Silurus melas</name>
    <dbReference type="NCBI Taxonomy" id="219545"/>
    <lineage>
        <taxon>Eukaryota</taxon>
        <taxon>Metazoa</taxon>
        <taxon>Chordata</taxon>
        <taxon>Craniata</taxon>
        <taxon>Vertebrata</taxon>
        <taxon>Euteleostomi</taxon>
        <taxon>Actinopterygii</taxon>
        <taxon>Neopterygii</taxon>
        <taxon>Teleostei</taxon>
        <taxon>Ostariophysi</taxon>
        <taxon>Siluriformes</taxon>
        <taxon>Ictaluridae</taxon>
        <taxon>Ameiurus</taxon>
    </lineage>
</organism>